<dbReference type="Pfam" id="PF00535">
    <property type="entry name" value="Glycos_transf_2"/>
    <property type="match status" value="1"/>
</dbReference>
<protein>
    <recommendedName>
        <fullName evidence="1">Glycosyltransferase 2-like domain-containing protein</fullName>
    </recommendedName>
</protein>
<dbReference type="RefSeq" id="WP_111478690.1">
    <property type="nucleotide sequence ID" value="NZ_QHKM01000004.1"/>
</dbReference>
<evidence type="ECO:0000313" key="3">
    <source>
        <dbReference type="Proteomes" id="UP000248553"/>
    </source>
</evidence>
<dbReference type="Gene3D" id="3.90.550.10">
    <property type="entry name" value="Spore Coat Polysaccharide Biosynthesis Protein SpsA, Chain A"/>
    <property type="match status" value="1"/>
</dbReference>
<comment type="caution">
    <text evidence="2">The sequence shown here is derived from an EMBL/GenBank/DDBJ whole genome shotgun (WGS) entry which is preliminary data.</text>
</comment>
<dbReference type="InterPro" id="IPR029044">
    <property type="entry name" value="Nucleotide-diphossugar_trans"/>
</dbReference>
<dbReference type="InterPro" id="IPR050834">
    <property type="entry name" value="Glycosyltransf_2"/>
</dbReference>
<reference evidence="3" key="1">
    <citation type="submission" date="2018-05" db="EMBL/GenBank/DDBJ databases">
        <authorList>
            <person name="Nie L."/>
        </authorList>
    </citation>
    <scope>NUCLEOTIDE SEQUENCE [LARGE SCALE GENOMIC DNA]</scope>
    <source>
        <strain evidence="3">NL</strain>
    </source>
</reference>
<feature type="domain" description="Glycosyltransferase 2-like" evidence="1">
    <location>
        <begin position="6"/>
        <end position="110"/>
    </location>
</feature>
<dbReference type="PANTHER" id="PTHR43685:SF2">
    <property type="entry name" value="GLYCOSYLTRANSFERASE 2-LIKE DOMAIN-CONTAINING PROTEIN"/>
    <property type="match status" value="1"/>
</dbReference>
<name>A0A328BED5_9BACT</name>
<dbReference type="OrthoDB" id="9815923at2"/>
<dbReference type="SUPFAM" id="SSF53448">
    <property type="entry name" value="Nucleotide-diphospho-sugar transferases"/>
    <property type="match status" value="1"/>
</dbReference>
<dbReference type="InterPro" id="IPR001173">
    <property type="entry name" value="Glyco_trans_2-like"/>
</dbReference>
<proteinExistence type="predicted"/>
<gene>
    <name evidence="2" type="ORF">DLM85_13750</name>
</gene>
<evidence type="ECO:0000313" key="2">
    <source>
        <dbReference type="EMBL" id="RAK65780.1"/>
    </source>
</evidence>
<organism evidence="2 3">
    <name type="scientific">Hymenobacter edaphi</name>
    <dbReference type="NCBI Taxonomy" id="2211146"/>
    <lineage>
        <taxon>Bacteria</taxon>
        <taxon>Pseudomonadati</taxon>
        <taxon>Bacteroidota</taxon>
        <taxon>Cytophagia</taxon>
        <taxon>Cytophagales</taxon>
        <taxon>Hymenobacteraceae</taxon>
        <taxon>Hymenobacter</taxon>
    </lineage>
</organism>
<evidence type="ECO:0000259" key="1">
    <source>
        <dbReference type="Pfam" id="PF00535"/>
    </source>
</evidence>
<accession>A0A328BED5</accession>
<sequence length="337" mass="38488">MYTLSYVLTTYNKLPYLKQVVERLVAARQPDEEIVVCDGGSKDGTPEYLRGLYEAGQIQQFVSERDKGEAHGFNKAMLRARGELIKLITDDDAFCYSAIREAKNFMLANPEIEVLTGNTGLIHLEHLESVSFYDDVADNFRRWLDKKEVVWMIGLPLLIRREALALTGLLHTGAVQVDTEFTYRITSLNVNLAWSTAVMSVRLENPQSNFRVMNQGPKWRRASDAEADRMRYYYDKRYGSLKNMLTQRLPFEWVKKPLRPLKRAVFQLLNRPVYEGNTAQPSGYVPDGQPQSPAEQLSTAFRVADEFMRTYNAAHPTEFLFKQNPLTKTLTPGTGNG</sequence>
<dbReference type="PANTHER" id="PTHR43685">
    <property type="entry name" value="GLYCOSYLTRANSFERASE"/>
    <property type="match status" value="1"/>
</dbReference>
<dbReference type="CDD" id="cd00761">
    <property type="entry name" value="Glyco_tranf_GTA_type"/>
    <property type="match status" value="1"/>
</dbReference>
<keyword evidence="3" id="KW-1185">Reference proteome</keyword>
<dbReference type="EMBL" id="QHKM01000004">
    <property type="protein sequence ID" value="RAK65780.1"/>
    <property type="molecule type" value="Genomic_DNA"/>
</dbReference>
<dbReference type="Proteomes" id="UP000248553">
    <property type="component" value="Unassembled WGS sequence"/>
</dbReference>
<dbReference type="AlphaFoldDB" id="A0A328BED5"/>